<dbReference type="EMBL" id="CP031386">
    <property type="protein sequence ID" value="QPG97697.1"/>
    <property type="molecule type" value="Genomic_DNA"/>
</dbReference>
<keyword evidence="2" id="KW-1185">Reference proteome</keyword>
<dbReference type="AlphaFoldDB" id="A0A7S9KQ87"/>
<accession>A0A7S9KQ87</accession>
<gene>
    <name evidence="1" type="ORF">C2857_006730</name>
</gene>
<name>A0A7S9KQ87_EPIFF</name>
<proteinExistence type="predicted"/>
<evidence type="ECO:0000313" key="2">
    <source>
        <dbReference type="Proteomes" id="UP000594364"/>
    </source>
</evidence>
<sequence length="223" mass="25407">MTPPPTKQSSPVVTANMSYFRRETDGWGIGFERTRTRACDCAHGRDYDRYHSREHGRYAPPCTTLVHGGGRPAWFPQDGCGRHWAEYDRVEDIYYEPNHETAPVNRSGWLRSGAVIPAPKPAPDSSRFEITIRDRTDNRLPAWPEATAWKASLPKDIPIPTIIKHITTNPGKFMVTVVWRNEVEEELHAAIKVTDIEKDAVELRVRDRVSDGPRLPVRRINAT</sequence>
<organism evidence="1 2">
    <name type="scientific">Epichloe festucae (strain Fl1)</name>
    <dbReference type="NCBI Taxonomy" id="877507"/>
    <lineage>
        <taxon>Eukaryota</taxon>
        <taxon>Fungi</taxon>
        <taxon>Dikarya</taxon>
        <taxon>Ascomycota</taxon>
        <taxon>Pezizomycotina</taxon>
        <taxon>Sordariomycetes</taxon>
        <taxon>Hypocreomycetidae</taxon>
        <taxon>Hypocreales</taxon>
        <taxon>Clavicipitaceae</taxon>
        <taxon>Epichloe</taxon>
    </lineage>
</organism>
<reference evidence="1 2" key="1">
    <citation type="journal article" date="2018" name="PLoS Genet.">
        <title>Repeat elements organise 3D genome structure and mediate transcription in the filamentous fungus Epichloe festucae.</title>
        <authorList>
            <person name="Winter D.J."/>
            <person name="Ganley A.R.D."/>
            <person name="Young C.A."/>
            <person name="Liachko I."/>
            <person name="Schardl C.L."/>
            <person name="Dupont P.Y."/>
            <person name="Berry D."/>
            <person name="Ram A."/>
            <person name="Scott B."/>
            <person name="Cox M.P."/>
        </authorList>
    </citation>
    <scope>NUCLEOTIDE SEQUENCE [LARGE SCALE GENOMIC DNA]</scope>
    <source>
        <strain evidence="1 2">Fl1</strain>
    </source>
</reference>
<protein>
    <submittedName>
        <fullName evidence="1">Uncharacterized protein</fullName>
    </submittedName>
</protein>
<evidence type="ECO:0000313" key="1">
    <source>
        <dbReference type="EMBL" id="QPG97697.1"/>
    </source>
</evidence>
<dbReference type="Proteomes" id="UP000594364">
    <property type="component" value="Chromosome 2"/>
</dbReference>
<dbReference type="OrthoDB" id="4951513at2759"/>